<dbReference type="InterPro" id="IPR035906">
    <property type="entry name" value="MetI-like_sf"/>
</dbReference>
<protein>
    <submittedName>
        <fullName evidence="9">ABC transporter permease</fullName>
    </submittedName>
</protein>
<organism evidence="9 10">
    <name type="scientific">Roseibium sediminicola</name>
    <dbReference type="NCBI Taxonomy" id="2933272"/>
    <lineage>
        <taxon>Bacteria</taxon>
        <taxon>Pseudomonadati</taxon>
        <taxon>Pseudomonadota</taxon>
        <taxon>Alphaproteobacteria</taxon>
        <taxon>Hyphomicrobiales</taxon>
        <taxon>Stappiaceae</taxon>
        <taxon>Roseibium</taxon>
    </lineage>
</organism>
<keyword evidence="3" id="KW-1003">Cell membrane</keyword>
<comment type="similarity">
    <text evidence="7">Belongs to the binding-protein-dependent transport system permease family.</text>
</comment>
<evidence type="ECO:0000256" key="5">
    <source>
        <dbReference type="ARBA" id="ARBA00022989"/>
    </source>
</evidence>
<dbReference type="InterPro" id="IPR000515">
    <property type="entry name" value="MetI-like"/>
</dbReference>
<feature type="transmembrane region" description="Helical" evidence="7">
    <location>
        <begin position="144"/>
        <end position="163"/>
    </location>
</feature>
<sequence>MNGGSSGAVAIAAPRKSGIDVLQRMTRKILPYAGSVILGLLLWQFAASFLPGVVFASPARVFEHLVGAFASGELPIRFAHSVQHMILGMLLALLVGIPVGMIMGRSETAFHMLNPVVTAIFSIPSVAFVPFLIIWFGIFFEARVALVFVMAVFDIIITVTAGARNIEPRIIQAAKSFGASRRLTFTRVLLPASLPFLMTALRIGAIRSVNGMITAELFFAAVNLGEYMEDASAAFDSAAMLSVVFCLALFGLLIQELIKYAETRLLPWHVRD</sequence>
<gene>
    <name evidence="9" type="ORF">M0H32_28815</name>
</gene>
<evidence type="ECO:0000256" key="1">
    <source>
        <dbReference type="ARBA" id="ARBA00004651"/>
    </source>
</evidence>
<name>A0ABT0H3B1_9HYPH</name>
<evidence type="ECO:0000259" key="8">
    <source>
        <dbReference type="PROSITE" id="PS50928"/>
    </source>
</evidence>
<evidence type="ECO:0000256" key="7">
    <source>
        <dbReference type="RuleBase" id="RU363032"/>
    </source>
</evidence>
<comment type="subcellular location">
    <subcellularLocation>
        <location evidence="1 7">Cell membrane</location>
        <topology evidence="1 7">Multi-pass membrane protein</topology>
    </subcellularLocation>
</comment>
<keyword evidence="4 7" id="KW-0812">Transmembrane</keyword>
<dbReference type="PANTHER" id="PTHR30151:SF0">
    <property type="entry name" value="ABC TRANSPORTER PERMEASE PROTEIN MJ0413-RELATED"/>
    <property type="match status" value="1"/>
</dbReference>
<feature type="domain" description="ABC transmembrane type-1" evidence="8">
    <location>
        <begin position="78"/>
        <end position="258"/>
    </location>
</feature>
<proteinExistence type="inferred from homology"/>
<dbReference type="CDD" id="cd06261">
    <property type="entry name" value="TM_PBP2"/>
    <property type="match status" value="1"/>
</dbReference>
<dbReference type="Proteomes" id="UP001431221">
    <property type="component" value="Unassembled WGS sequence"/>
</dbReference>
<dbReference type="RefSeq" id="WP_248160160.1">
    <property type="nucleotide sequence ID" value="NZ_JALNMJ010000046.1"/>
</dbReference>
<feature type="transmembrane region" description="Helical" evidence="7">
    <location>
        <begin position="233"/>
        <end position="254"/>
    </location>
</feature>
<comment type="caution">
    <text evidence="9">The sequence shown here is derived from an EMBL/GenBank/DDBJ whole genome shotgun (WGS) entry which is preliminary data.</text>
</comment>
<feature type="transmembrane region" description="Helical" evidence="7">
    <location>
        <begin position="85"/>
        <end position="104"/>
    </location>
</feature>
<evidence type="ECO:0000313" key="10">
    <source>
        <dbReference type="Proteomes" id="UP001431221"/>
    </source>
</evidence>
<keyword evidence="6 7" id="KW-0472">Membrane</keyword>
<dbReference type="EMBL" id="JALNMJ010000046">
    <property type="protein sequence ID" value="MCK7616169.1"/>
    <property type="molecule type" value="Genomic_DNA"/>
</dbReference>
<dbReference type="PROSITE" id="PS50928">
    <property type="entry name" value="ABC_TM1"/>
    <property type="match status" value="1"/>
</dbReference>
<keyword evidence="10" id="KW-1185">Reference proteome</keyword>
<accession>A0ABT0H3B1</accession>
<evidence type="ECO:0000256" key="4">
    <source>
        <dbReference type="ARBA" id="ARBA00022692"/>
    </source>
</evidence>
<evidence type="ECO:0000256" key="3">
    <source>
        <dbReference type="ARBA" id="ARBA00022475"/>
    </source>
</evidence>
<feature type="transmembrane region" description="Helical" evidence="7">
    <location>
        <begin position="29"/>
        <end position="50"/>
    </location>
</feature>
<reference evidence="9" key="1">
    <citation type="submission" date="2022-04" db="EMBL/GenBank/DDBJ databases">
        <title>Roseibium sp. CAU 1639 isolated from mud.</title>
        <authorList>
            <person name="Kim W."/>
        </authorList>
    </citation>
    <scope>NUCLEOTIDE SEQUENCE</scope>
    <source>
        <strain evidence="9">CAU 1639</strain>
    </source>
</reference>
<dbReference type="Pfam" id="PF00528">
    <property type="entry name" value="BPD_transp_1"/>
    <property type="match status" value="1"/>
</dbReference>
<keyword evidence="5 7" id="KW-1133">Transmembrane helix</keyword>
<feature type="transmembrane region" description="Helical" evidence="7">
    <location>
        <begin position="116"/>
        <end position="138"/>
    </location>
</feature>
<keyword evidence="2 7" id="KW-0813">Transport</keyword>
<dbReference type="PANTHER" id="PTHR30151">
    <property type="entry name" value="ALKANE SULFONATE ABC TRANSPORTER-RELATED, MEMBRANE SUBUNIT"/>
    <property type="match status" value="1"/>
</dbReference>
<evidence type="ECO:0000313" key="9">
    <source>
        <dbReference type="EMBL" id="MCK7616169.1"/>
    </source>
</evidence>
<evidence type="ECO:0000256" key="2">
    <source>
        <dbReference type="ARBA" id="ARBA00022448"/>
    </source>
</evidence>
<evidence type="ECO:0000256" key="6">
    <source>
        <dbReference type="ARBA" id="ARBA00023136"/>
    </source>
</evidence>
<dbReference type="SUPFAM" id="SSF161098">
    <property type="entry name" value="MetI-like"/>
    <property type="match status" value="1"/>
</dbReference>
<dbReference type="Gene3D" id="1.10.3720.10">
    <property type="entry name" value="MetI-like"/>
    <property type="match status" value="1"/>
</dbReference>
<feature type="transmembrane region" description="Helical" evidence="7">
    <location>
        <begin position="184"/>
        <end position="205"/>
    </location>
</feature>